<feature type="chain" id="PRO_5023487783" description="Transmembrane protein gp41" evidence="32">
    <location>
        <begin position="525"/>
        <end position="876"/>
    </location>
</feature>
<comment type="subunit">
    <text evidence="32">The mature envelope protein (Env) consists of a homotrimer of non-covalently associated gp120-gp41 heterodimers. The resulting complex protrudes from the virus surface as a spike. There seems to be as few as 10 spikes on the average virion. Surface protein gp120 interacts with host CD4, CCR5 and CXCR4. Gp120 also interacts with the C-type lectins CD209/DC-SIGN and CLEC4M/DC-SIGNR (collectively referred to as DC-SIGN(R)). Gp120 and gp41 interact with GalCer. Gp120 interacts with host ITGA4/ITGB7 complex; on CD4+ T-cells, this interaction results in rapid activation of integrin ITGAL/LFA-1, which facilitates efficient cell-to-cell spreading of HIV-1. Gp120 interacts with cell-associated heparan sulfate; this interaction increases virus infectivity on permissive cells and may be involved in infection of CD4- cells.</text>
</comment>
<evidence type="ECO:0000256" key="32">
    <source>
        <dbReference type="HAMAP-Rule" id="MF_04083"/>
    </source>
</evidence>
<evidence type="ECO:0000256" key="33">
    <source>
        <dbReference type="RuleBase" id="RU363095"/>
    </source>
</evidence>
<keyword evidence="20 32" id="KW-0261">Viral envelope protein</keyword>
<evidence type="ECO:0000313" key="36">
    <source>
        <dbReference type="EMBL" id="AKN10812.1"/>
    </source>
</evidence>
<evidence type="ECO:0000256" key="17">
    <source>
        <dbReference type="ARBA" id="ARBA00022804"/>
    </source>
</evidence>
<evidence type="ECO:0000256" key="26">
    <source>
        <dbReference type="ARBA" id="ARBA00023139"/>
    </source>
</evidence>
<feature type="transmembrane region" description="Helical" evidence="33">
    <location>
        <begin position="691"/>
        <end position="718"/>
    </location>
</feature>
<evidence type="ECO:0000256" key="9">
    <source>
        <dbReference type="ARBA" id="ARBA00022511"/>
    </source>
</evidence>
<keyword evidence="23 32" id="KW-1039">Host endosome</keyword>
<evidence type="ECO:0000256" key="2">
    <source>
        <dbReference type="ARBA" id="ARBA00004433"/>
    </source>
</evidence>
<keyword evidence="14 32" id="KW-0812">Transmembrane</keyword>
<keyword evidence="11 32" id="KW-0945">Host-virus interaction</keyword>
<comment type="domain">
    <text evidence="32">The membrane proximal external region (MPER) present in gp41 is a tryptophan-rich region recognized by the antibodies 2F5, Z13, and 4E10. MPER seems to play a role in fusion.</text>
</comment>
<accession>A0A0H3YCX6</accession>
<keyword evidence="22 32" id="KW-1133">Transmembrane helix</keyword>
<protein>
    <recommendedName>
        <fullName evidence="32">Envelope glycoprotein gp160</fullName>
    </recommendedName>
    <alternativeName>
        <fullName evidence="32">Env polyprotein</fullName>
    </alternativeName>
    <component>
        <recommendedName>
            <fullName evidence="32">Surface protein gp120</fullName>
            <shortName evidence="32">SU</shortName>
        </recommendedName>
        <alternativeName>
            <fullName evidence="32">Glycoprotein 120</fullName>
            <shortName evidence="32">gp120</shortName>
        </alternativeName>
    </component>
    <component>
        <recommendedName>
            <fullName evidence="32">Transmembrane protein gp41</fullName>
            <shortName evidence="32">TM</shortName>
        </recommendedName>
        <alternativeName>
            <fullName evidence="32">Glycoprotein 41</fullName>
            <shortName evidence="32">gp41</shortName>
        </alternativeName>
    </component>
</protein>
<dbReference type="InterPro" id="IPR036377">
    <property type="entry name" value="Gp120_core_sf"/>
</dbReference>
<evidence type="ECO:0000256" key="30">
    <source>
        <dbReference type="ARBA" id="ARBA00023288"/>
    </source>
</evidence>
<evidence type="ECO:0000256" key="1">
    <source>
        <dbReference type="ARBA" id="ARBA00004402"/>
    </source>
</evidence>
<feature type="disulfide bond" evidence="32">
    <location>
        <begin position="51"/>
        <end position="71"/>
    </location>
</feature>
<evidence type="ECO:0000256" key="12">
    <source>
        <dbReference type="ARBA" id="ARBA00022595"/>
    </source>
</evidence>
<feature type="region of interest" description="Immunosuppression" evidence="32">
    <location>
        <begin position="587"/>
        <end position="605"/>
    </location>
</feature>
<keyword evidence="8 32" id="KW-1170">Fusion of virus membrane with host endosomal membrane</keyword>
<reference evidence="36" key="1">
    <citation type="journal article" date="2015" name="J. Clin. Microbiol.">
        <title>Long-Range HIV Genotyping Using Viral RNA and Proviral DNA for Analysis of HIV Drug Resistance and HIV Clustering.</title>
        <authorList>
            <person name="Novitsky V."/>
            <person name="Zahralban-Steele M."/>
            <person name="McLane M.F."/>
            <person name="Moyo S."/>
            <person name="van Widenfelt E."/>
            <person name="Gaseitsiwe S."/>
            <person name="Makhema J."/>
            <person name="Essex M."/>
        </authorList>
    </citation>
    <scope>NUCLEOTIDE SEQUENCE</scope>
    <source>
        <strain evidence="36">Bcpp_00204_amp2</strain>
    </source>
</reference>
<feature type="transmembrane region" description="Helical" evidence="33">
    <location>
        <begin position="525"/>
        <end position="548"/>
    </location>
</feature>
<feature type="coiled-coil region" evidence="32">
    <location>
        <begin position="646"/>
        <end position="680"/>
    </location>
</feature>
<evidence type="ECO:0000256" key="14">
    <source>
        <dbReference type="ARBA" id="ARBA00022692"/>
    </source>
</evidence>
<comment type="PTM">
    <text evidence="32">Palmitoylation of the transmembrane protein and of Env polyprotein (prior to its proteolytic cleavage) is essential for their association with host cell membrane lipid rafts. Palmitoylation is therefore required for envelope trafficking to classical lipid rafts, but not for viral replication.</text>
</comment>
<comment type="subcellular location">
    <molecule>Surface protein gp120</molecule>
    <subcellularLocation>
        <location evidence="32">Virion membrane</location>
        <topology evidence="32">Peripheral membrane protein</topology>
    </subcellularLocation>
    <subcellularLocation>
        <location evidence="32">Host cell membrane</location>
        <topology evidence="32">Peripheral membrane protein</topology>
    </subcellularLocation>
    <subcellularLocation>
        <location evidence="32">Host endosome membrane</location>
        <topology evidence="32">Single-pass type I membrane protein</topology>
    </subcellularLocation>
    <text evidence="32">The surface protein is not anchored to the viral envelope, but associates with the extravirion surface through its binding to TM. It is probably concentrated at the site of budding and incorporated into the virions possibly by contacts between the cytoplasmic tail of Env and the N-terminus of Gag.</text>
</comment>
<organism evidence="36">
    <name type="scientific">Human immunodeficiency virus type 1</name>
    <name type="common">HIV-1</name>
    <dbReference type="NCBI Taxonomy" id="11676"/>
    <lineage>
        <taxon>Viruses</taxon>
        <taxon>Riboviria</taxon>
        <taxon>Pararnavirae</taxon>
        <taxon>Artverviricota</taxon>
        <taxon>Revtraviricetes</taxon>
        <taxon>Ortervirales</taxon>
        <taxon>Retroviridae</taxon>
        <taxon>Orthoretrovirinae</taxon>
        <taxon>Lentivirus</taxon>
        <taxon>Lentivirus humimdef1</taxon>
    </lineage>
</organism>
<comment type="PTM">
    <text evidence="32">Specific enzymatic cleavages in vivo yield mature proteins. Envelope glycoproteins are synthesized as a inactive precursor that is heavily N-glycosylated and processed likely by host cell furin in the Golgi to yield the mature SU and TM proteins. The cleavage site between SU and TM requires the minimal sequence [KR]-X-[KR]-R. About 2 of the 9 disulfide bonds of gp41 are reduced by P4HB/PDI, following binding to CD4 receptor.</text>
</comment>
<evidence type="ECO:0000256" key="4">
    <source>
        <dbReference type="ARBA" id="ARBA00004563"/>
    </source>
</evidence>
<comment type="similarity">
    <text evidence="32">Belongs to the HIV-1 env protein family.</text>
</comment>
<evidence type="ECO:0000256" key="28">
    <source>
        <dbReference type="ARBA" id="ARBA00023180"/>
    </source>
</evidence>
<feature type="disulfide bond" evidence="32">
    <location>
        <begin position="236"/>
        <end position="265"/>
    </location>
</feature>
<dbReference type="GO" id="GO:0044175">
    <property type="term" value="C:host cell endosome membrane"/>
    <property type="evidence" value="ECO:0007669"/>
    <property type="project" value="UniProtKB-SubCell"/>
</dbReference>
<keyword evidence="26 32" id="KW-0564">Palmitate</keyword>
<dbReference type="GO" id="GO:0019082">
    <property type="term" value="P:viral protein processing"/>
    <property type="evidence" value="ECO:0007669"/>
    <property type="project" value="UniProtKB-UniRule"/>
</dbReference>
<evidence type="ECO:0000256" key="8">
    <source>
        <dbReference type="ARBA" id="ARBA00022510"/>
    </source>
</evidence>
<keyword evidence="27 32" id="KW-1015">Disulfide bond</keyword>
<feature type="region of interest" description="Fusion peptide" evidence="32">
    <location>
        <begin position="525"/>
        <end position="545"/>
    </location>
</feature>
<dbReference type="GO" id="GO:0055036">
    <property type="term" value="C:virion membrane"/>
    <property type="evidence" value="ECO:0007669"/>
    <property type="project" value="UniProtKB-SubCell"/>
</dbReference>
<keyword evidence="16 32" id="KW-0732">Signal</keyword>
<feature type="disulfide bond" evidence="32">
    <location>
        <begin position="246"/>
        <end position="257"/>
    </location>
</feature>
<feature type="region of interest" description="MPER; binding to GalCer" evidence="32">
    <location>
        <begin position="675"/>
        <end position="696"/>
    </location>
</feature>
<dbReference type="GO" id="GO:0016020">
    <property type="term" value="C:membrane"/>
    <property type="evidence" value="ECO:0007669"/>
    <property type="project" value="UniProtKB-UniRule"/>
</dbReference>
<keyword evidence="30 32" id="KW-0449">Lipoprotein</keyword>
<comment type="miscellaneous">
    <text evidence="32">HIV-1 lineages are divided in three main groups, M (for Major), O (for Outlier), and N (for New, or Non-M, Non-O). The vast majority of strains found worldwide belong to the group M. Group O seems to be endemic to and largely confined to Cameroon and neighboring countries in West Central Africa, where these viruses represent a small minority of HIV-1 strains. The group N is represented by a limited number of isolates from Cameroonian persons. The group M is further subdivided in 9 clades or subtypes (A to D, F to H, J and K).</text>
</comment>
<dbReference type="Gene3D" id="1.10.287.210">
    <property type="match status" value="1"/>
</dbReference>
<sequence>MRVTGTQKNYPRLWIWGILGFWMLMICNGQLWVTVYYGVPVWKEAKTTLFCASDAKAYEREVHNIWATHACVPTDPNPQEMVLENVTENFNMWKNDMVDQMHEDIINLWDESLKPCVKLTPLCVTLNCSSVSINATCNDTASNGNATCYNSASKGNATYNNSIIGEVKNCSFYTATELKDKKKKESALFYKLDIVPLDGSSKEKEYREYRLIHCNTSVIKQACPKVSFDPIPIHYCAPAGYAILKCNNKTFNGTGPCNNVSTVQCTHGIKPVVSTQFLLNGSLAEEEIVIRSENLTNNAKTIIVHLNESVEIVCTRPSNNTKKSARIGIGPGQTFYATGRIVGDIRQAHCNISTSNWTTTLQRVVKKLKEHFPNKTIKFEPHSGGDLEITTHSFNCGGEFFYCNTSKLFNNTYTNSSNYINSSDLITLQCRIKQIINLWQRVGRAMYASPINGIIKCRSNITGLLLTRDGGNTTNSSEEIFRPEGGNMRDNWRSELYKYKVVEIKPLGIAPTRAKRRVVEREKRAVGIGAVFLGFLGAAGSTMGAASITLTVQARQLLSGIVQQQSNLLRAIEAQQHMLQLTVWGIKQLQARVLALERYLQDQQLLGLWGCSGKLICTTAVPWNTSWSNKSQTDIWDNMTWMQWDREISNYTDTIFRLLEVSQNQQEQNEKDLLALDSWKNLWNWFNITNWLWYIKIFIMIVGGLIGLRIIFAVLSIVKRVRQGYSPLSFQTLIPDQRGPDRLRRIEEEDGEQDKDRSVRLVSGFLALAWDDLRSLCLFCYHRLRDFTLIAARAVELLGHSSLKGLQRGWEILKYLGSLVQYWGLELKKSAISLLDTIAITVAEGTDRIIELLQRFFRIIYNIPRRIRQGLEAALQ</sequence>
<keyword evidence="28 32" id="KW-0325">Glycoprotein</keyword>
<evidence type="ECO:0000256" key="15">
    <source>
        <dbReference type="ARBA" id="ARBA00022703"/>
    </source>
</evidence>
<comment type="function">
    <text evidence="32">Transmembrane protein gp41: Acts as a class I viral fusion protein. Under the current model, the protein has at least 3 conformational states: pre-fusion native state, pre-hairpin intermediate state, and post-fusion hairpin state. During fusion of viral and target intracellular membranes, the coiled coil regions (heptad repeats) assume a trimer-of-hairpins structure, positioning the fusion peptide in close proximity to the C-terminal region of the ectodomain. The formation of this structure appears to drive apposition and subsequent fusion of viral and target cell membranes. Complete fusion occurs in host cell endosomes and is dynamin-dependent, however some lipid transfer might occur at the plasma membrane. The virus undergoes clathrin-dependent internalization long before endosomal fusion, thus minimizing the surface exposure of conserved viral epitopes during fusion and reducing the efficacy of inhibitors targeting these epitopes. Membranes fusion leads to delivery of the nucleocapsid into the cytoplasm.</text>
</comment>
<keyword evidence="12 32" id="KW-1162">Viral penetration into host cytoplasm</keyword>
<evidence type="ECO:0000256" key="24">
    <source>
        <dbReference type="ARBA" id="ARBA00023054"/>
    </source>
</evidence>
<evidence type="ECO:0000256" key="20">
    <source>
        <dbReference type="ARBA" id="ARBA00022879"/>
    </source>
</evidence>
<gene>
    <name evidence="32 36" type="primary">env</name>
</gene>
<keyword evidence="24 32" id="KW-0175">Coiled coil</keyword>
<evidence type="ECO:0000256" key="7">
    <source>
        <dbReference type="ARBA" id="ARBA00022506"/>
    </source>
</evidence>
<organismHost>
    <name type="scientific">Homo sapiens</name>
    <name type="common">Human</name>
    <dbReference type="NCBI Taxonomy" id="9606"/>
</organismHost>
<feature type="disulfide bond" evidence="32">
    <location>
        <begin position="611"/>
        <end position="617"/>
    </location>
</feature>
<dbReference type="GO" id="GO:0019062">
    <property type="term" value="P:virion attachment to host cell"/>
    <property type="evidence" value="ECO:0007669"/>
    <property type="project" value="UniProtKB-UniRule"/>
</dbReference>
<evidence type="ECO:0000256" key="18">
    <source>
        <dbReference type="ARBA" id="ARBA00022844"/>
    </source>
</evidence>
<dbReference type="FunFam" id="2.170.40.20:FF:000004">
    <property type="entry name" value="Envelope glycoprotein gp160"/>
    <property type="match status" value="1"/>
</dbReference>
<evidence type="ECO:0000256" key="29">
    <source>
        <dbReference type="ARBA" id="ARBA00023280"/>
    </source>
</evidence>
<evidence type="ECO:0000256" key="5">
    <source>
        <dbReference type="ARBA" id="ARBA00004578"/>
    </source>
</evidence>
<comment type="miscellaneous">
    <text evidence="32">Inhibitors targeting HIV-1 viral envelope proteins are used as antiretroviral drugs. Attachment of virions to the cell surface via non-specific interactions and CD4 binding can be blocked by inhibitors that include cyanovirin-N, cyclotriazadisulfonamide analogs, PRO 2000, TNX 355 and PRO 542. In addition, BMS 806 can block CD4-induced conformational changes. Env interactions with the coreceptor molecules can be targeted by CCR5 antagonists including SCH-D, maraviroc (UK 427857) and aplaviroc (GW 873140), and the CXCR4 antagonist AMD 070. Fusion of viral and cellular membranes can be inhibited by peptides such as enfuvirtide and tifuvirtide (T 1249). Resistance to inhibitors associated with mutations in Env are observed. Most of the time, single mutations confer only a modest reduction in drug susceptibility. Combination of several mutations is usually required to develop a high-level drug resistance.</text>
</comment>
<comment type="subcellular location">
    <molecule>Transmembrane protein gp41</molecule>
    <subcellularLocation>
        <location evidence="32">Virion membrane</location>
        <topology evidence="32">Single-pass type I membrane protein</topology>
    </subcellularLocation>
    <subcellularLocation>
        <location evidence="32">Host cell membrane</location>
        <topology evidence="32">Single-pass type I membrane protein</topology>
    </subcellularLocation>
    <subcellularLocation>
        <location evidence="32">Host endosome membrane</location>
        <topology evidence="32">Single-pass type I membrane protein</topology>
    </subcellularLocation>
    <text evidence="32">It is probably concentrated at the site of budding and incorporated into the virions possibly by contacts between the cytoplasmic tail of Env and the N-terminus of Gag.</text>
</comment>
<comment type="domain">
    <text evidence="32">Some of the most genetically diverse regions of the viral genome are present in Env. They are called variable regions 1 through 5 (V1 through V5). Coreceptor usage of gp120 is determined mainly by the primary structure of the third variable region (V3) in the outer domain of gp120. The sequence of V3 determines which coreceptor, CCR5 and/or CXCR4 (corresponding to R5/macrophage, X4/T cell and R5X4/T cell and macrophage tropism), is used to trigger the fusion potential of the Env complex, and hence which cells the virus can infect. Binding to CCR5 involves a region adjacent in addition to V3.</text>
</comment>
<evidence type="ECO:0000256" key="16">
    <source>
        <dbReference type="ARBA" id="ARBA00022729"/>
    </source>
</evidence>
<comment type="domain">
    <text evidence="32 33">The 17 amino acids long immunosuppressive region is present in many retroviral envelope proteins. Synthetic peptides derived from this relatively conserved sequence inhibit immune function in vitro and in vivo.</text>
</comment>
<evidence type="ECO:0000256" key="23">
    <source>
        <dbReference type="ARBA" id="ARBA00023046"/>
    </source>
</evidence>
<dbReference type="GO" id="GO:0052031">
    <property type="term" value="P:symbiont-mediated perturbation of host defense response"/>
    <property type="evidence" value="ECO:0007669"/>
    <property type="project" value="UniProtKB-UniRule"/>
</dbReference>
<dbReference type="GO" id="GO:0005198">
    <property type="term" value="F:structural molecule activity"/>
    <property type="evidence" value="ECO:0007669"/>
    <property type="project" value="UniProtKB-UniRule"/>
</dbReference>
<dbReference type="InterPro" id="IPR000777">
    <property type="entry name" value="HIV1_Gp120"/>
</dbReference>
<keyword evidence="13 32" id="KW-0165">Cleavage on pair of basic residues</keyword>
<dbReference type="InterPro" id="IPR037527">
    <property type="entry name" value="Gp160"/>
</dbReference>
<dbReference type="FunFam" id="1.10.287.210:FF:000001">
    <property type="entry name" value="Envelope glycoprotein gp160"/>
    <property type="match status" value="1"/>
</dbReference>
<feature type="region of interest" description="CD4-binding loop" evidence="32">
    <location>
        <begin position="382"/>
        <end position="392"/>
    </location>
</feature>
<comment type="domain">
    <text evidence="32">The CD4-binding region is targeted by the antibody b12.</text>
</comment>
<evidence type="ECO:0000256" key="11">
    <source>
        <dbReference type="ARBA" id="ARBA00022581"/>
    </source>
</evidence>
<evidence type="ECO:0000256" key="27">
    <source>
        <dbReference type="ARBA" id="ARBA00023157"/>
    </source>
</evidence>
<dbReference type="GO" id="GO:0039654">
    <property type="term" value="P:fusion of virus membrane with host endosome membrane"/>
    <property type="evidence" value="ECO:0007669"/>
    <property type="project" value="UniProtKB-UniRule"/>
</dbReference>
<feature type="site" description="Cleavage; by host furin" evidence="32">
    <location>
        <begin position="524"/>
        <end position="525"/>
    </location>
</feature>
<dbReference type="Gene3D" id="1.20.5.490">
    <property type="entry name" value="Single helix bin"/>
    <property type="match status" value="1"/>
</dbReference>
<dbReference type="GO" id="GO:1903908">
    <property type="term" value="P:positive regulation of plasma membrane raft polarization"/>
    <property type="evidence" value="ECO:0007669"/>
    <property type="project" value="UniProtKB-UniRule"/>
</dbReference>
<dbReference type="SUPFAM" id="SSF56502">
    <property type="entry name" value="gp120 core"/>
    <property type="match status" value="2"/>
</dbReference>
<proteinExistence type="inferred from homology"/>
<dbReference type="Gene3D" id="2.170.40.20">
    <property type="entry name" value="Human immunodeficiency virus 1, Gp160, envelope glycoprotein"/>
    <property type="match status" value="2"/>
</dbReference>
<dbReference type="GO" id="GO:0019031">
    <property type="term" value="C:viral envelope"/>
    <property type="evidence" value="ECO:0007669"/>
    <property type="project" value="UniProtKB-KW"/>
</dbReference>
<name>A0A0H3YCX6_HV1</name>
<dbReference type="InterPro" id="IPR000328">
    <property type="entry name" value="GP41-like"/>
</dbReference>
<dbReference type="EMBL" id="KR861281">
    <property type="protein sequence ID" value="AKN10812.1"/>
    <property type="molecule type" value="Genomic_DNA"/>
</dbReference>
<comment type="domain">
    <text evidence="32">The YXXL motif is involved in determining the exact site of viral release at the surface of infected mononuclear cells and promotes endocytosis. YXXL and di-leucine endocytosis motifs interact directly or indirectly with the clathrin adapter complexes, opperate independently, and their activities are not additive.</text>
</comment>
<keyword evidence="7 32" id="KW-1168">Fusion of virus membrane with host membrane</keyword>
<dbReference type="Pfam" id="PF00516">
    <property type="entry name" value="GP120"/>
    <property type="match status" value="1"/>
</dbReference>
<evidence type="ECO:0000256" key="22">
    <source>
        <dbReference type="ARBA" id="ARBA00022989"/>
    </source>
</evidence>
<evidence type="ECO:0000256" key="19">
    <source>
        <dbReference type="ARBA" id="ARBA00022870"/>
    </source>
</evidence>
<feature type="lipid moiety-binding region" description="S-palmitoyl cysteine; by host" evidence="32">
    <location>
        <position position="777"/>
    </location>
</feature>
<keyword evidence="19 32" id="KW-1043">Host membrane</keyword>
<evidence type="ECO:0000256" key="6">
    <source>
        <dbReference type="ARBA" id="ARBA00004650"/>
    </source>
</evidence>
<feature type="short sequence motif" description="YXXL motif; contains endocytosis signal" evidence="32">
    <location>
        <begin position="725"/>
        <end position="728"/>
    </location>
</feature>
<keyword evidence="25 32" id="KW-0472">Membrane</keyword>
<evidence type="ECO:0000256" key="10">
    <source>
        <dbReference type="ARBA" id="ARBA00022570"/>
    </source>
</evidence>
<dbReference type="GO" id="GO:0020002">
    <property type="term" value="C:host cell plasma membrane"/>
    <property type="evidence" value="ECO:0007669"/>
    <property type="project" value="UniProtKB-SubCell"/>
</dbReference>
<dbReference type="HAMAP" id="MF_04083">
    <property type="entry name" value="HIV_ENV"/>
    <property type="match status" value="1"/>
</dbReference>
<evidence type="ECO:0000256" key="31">
    <source>
        <dbReference type="ARBA" id="ARBA00023296"/>
    </source>
</evidence>
<dbReference type="CDD" id="cd09909">
    <property type="entry name" value="HIV-1-like_HR1-HR2"/>
    <property type="match status" value="1"/>
</dbReference>
<keyword evidence="15 32" id="KW-0053">Apoptosis</keyword>
<dbReference type="GO" id="GO:0019064">
    <property type="term" value="P:fusion of virus membrane with host plasma membrane"/>
    <property type="evidence" value="ECO:0007669"/>
    <property type="project" value="UniProtKB-UniRule"/>
</dbReference>
<keyword evidence="29 32" id="KW-0899">Viral immunoevasion</keyword>
<keyword evidence="18 32" id="KW-0946">Virion</keyword>
<evidence type="ECO:0000256" key="21">
    <source>
        <dbReference type="ARBA" id="ARBA00022890"/>
    </source>
</evidence>
<dbReference type="GO" id="GO:0075512">
    <property type="term" value="P:clathrin-dependent endocytosis of virus by host cell"/>
    <property type="evidence" value="ECO:0007669"/>
    <property type="project" value="UniProtKB-UniRule"/>
</dbReference>
<comment type="caution">
    <text evidence="32 33">Lacks conserved residue(s) required for the propagation of feature annotation.</text>
</comment>
<dbReference type="Pfam" id="PF00517">
    <property type="entry name" value="GP41"/>
    <property type="match status" value="1"/>
</dbReference>
<feature type="domain" description="Human immunodeficiency virus 1 envelope glycoprotein Gp120" evidence="34">
    <location>
        <begin position="31"/>
        <end position="524"/>
    </location>
</feature>
<dbReference type="GO" id="GO:1903911">
    <property type="term" value="P:positive regulation of receptor clustering"/>
    <property type="evidence" value="ECO:0007669"/>
    <property type="project" value="UniProtKB-UniRule"/>
</dbReference>
<evidence type="ECO:0000259" key="35">
    <source>
        <dbReference type="Pfam" id="PF00517"/>
    </source>
</evidence>
<dbReference type="SUPFAM" id="SSF58069">
    <property type="entry name" value="Virus ectodomain"/>
    <property type="match status" value="1"/>
</dbReference>
<evidence type="ECO:0000256" key="13">
    <source>
        <dbReference type="ARBA" id="ARBA00022685"/>
    </source>
</evidence>
<comment type="function">
    <text evidence="32">Surface protein gp120: Attaches the virus to the host lymphoid cell by binding to the primary receptor CD4. This interaction induces a structural rearrangement creating a high affinity binding site for a chemokine coreceptor like CXCR4 and/or CCR5. Acts as a ligand for CD209/DC-SIGN and CLEC4M/DC-SIGNR, which are respectively found on dendritic cells (DCs), and on endothelial cells of liver sinusoids and lymph node sinuses. These interactions allow capture of viral particles at mucosal surfaces by these cells and subsequent transmission to permissive cells. HIV subverts the migration properties of dendritic cells to gain access to CD4+ T-cells in lymph nodes. Virus transmission to permissive T-cells occurs either in trans (without DCs infection, through viral capture and transmission), or in cis (following DCs productive infection, through the usual CD4-gp120 interaction), thereby inducing a robust infection. In trans infection, bound virions remain infectious over days and it is proposed that they are not degraded, but protected in non-lysosomal acidic organelles within the DCs close to the cell membrane thus contributing to the viral infectious potential during DCs' migration from the periphery to the lymphoid tissues. On arrival at lymphoid tissues, intact virions recycle back to DCs' cell surface allowing virus transmission to CD4+ T-cells.</text>
</comment>
<keyword evidence="31 32" id="KW-1160">Virus entry into host cell</keyword>
<evidence type="ECO:0000256" key="25">
    <source>
        <dbReference type="ARBA" id="ARBA00023136"/>
    </source>
</evidence>
<keyword evidence="10 32" id="KW-1165">Clathrin-mediated endocytosis of virus by host</keyword>
<comment type="PTM">
    <text evidence="32">Highly glycosylated by host. The high number of glycan on the protein is reffered to as 'glycan shield' because it contributes to hide protein sequence from adaptive immune system.</text>
</comment>
<feature type="domain" description="Retroviral envelope protein GP41-like" evidence="35">
    <location>
        <begin position="543"/>
        <end position="733"/>
    </location>
</feature>
<dbReference type="FunFam" id="2.170.40.20:FF:000003">
    <property type="entry name" value="Envelope glycoprotein gp160"/>
    <property type="match status" value="1"/>
</dbReference>
<keyword evidence="9 32" id="KW-1032">Host cell membrane</keyword>
<feature type="chain" id="PRO_5023487782" description="Envelope glycoprotein gp160" evidence="32">
    <location>
        <begin position="30"/>
        <end position="876"/>
    </location>
</feature>
<evidence type="ECO:0000256" key="3">
    <source>
        <dbReference type="ARBA" id="ARBA00004505"/>
    </source>
</evidence>
<feature type="topological domain" description="Cytoplasmic" evidence="32">
    <location>
        <begin position="719"/>
        <end position="876"/>
    </location>
</feature>
<feature type="transmembrane region" description="Helical" evidence="33">
    <location>
        <begin position="13"/>
        <end position="39"/>
    </location>
</feature>
<keyword evidence="21 32" id="KW-1164">Virus endocytosis by host</keyword>
<comment type="function">
    <text evidence="32">Envelope glycoprotein gp160: Oligomerizes in the host endoplasmic reticulum into predominantly trimers. In a second time, gp160 transits in the host Golgi, where glycosylation is completed. The precursor is then proteolytically cleaved in the trans-Golgi and thereby activated by cellular furin or furin-like proteases to produce gp120 and gp41.</text>
</comment>
<keyword evidence="17 32" id="KW-1161">Viral attachment to host cell</keyword>
<evidence type="ECO:0000259" key="34">
    <source>
        <dbReference type="Pfam" id="PF00516"/>
    </source>
</evidence>
<comment type="subcellular location">
    <subcellularLocation>
        <location evidence="3">Host cell membrane</location>
        <topology evidence="3">Peripheral membrane protein</topology>
    </subcellularLocation>
    <subcellularLocation>
        <location evidence="1">Host cell membrane</location>
        <topology evidence="1">Single-pass type I membrane protein</topology>
    </subcellularLocation>
    <subcellularLocation>
        <location evidence="2">Host endosome membrane</location>
        <topology evidence="2">Peripheral membrane protein</topology>
    </subcellularLocation>
    <subcellularLocation>
        <location evidence="5">Host endosome membrane</location>
        <topology evidence="5">Single-pass type I membrane protein</topology>
    </subcellularLocation>
    <subcellularLocation>
        <location evidence="6">Virion membrane</location>
        <topology evidence="6">Peripheral membrane protein</topology>
    </subcellularLocation>
    <subcellularLocation>
        <location evidence="4">Virion membrane</location>
        <topology evidence="4">Single-pass type I membrane protein</topology>
    </subcellularLocation>
</comment>